<organism evidence="1 2">
    <name type="scientific">Candidatus Opimibacter skivensis</name>
    <dbReference type="NCBI Taxonomy" id="2982028"/>
    <lineage>
        <taxon>Bacteria</taxon>
        <taxon>Pseudomonadati</taxon>
        <taxon>Bacteroidota</taxon>
        <taxon>Saprospiria</taxon>
        <taxon>Saprospirales</taxon>
        <taxon>Saprospiraceae</taxon>
        <taxon>Candidatus Opimibacter</taxon>
    </lineage>
</organism>
<accession>A0A9D7SVQ2</accession>
<dbReference type="EMBL" id="JADKGY010000029">
    <property type="protein sequence ID" value="MBK9983987.1"/>
    <property type="molecule type" value="Genomic_DNA"/>
</dbReference>
<sequence length="308" mass="34987">MFSGISTYISLISLFSRSHSYSLTSLTSLAYRQRREFSLSIIFTEKFNLNINEADMKTRYSLTCALAFLSCLKIFGQDRIDGYLGIDLKFPVNNIGRQYGTGDYDISGRAQINQDIILGFSIWMIKDFGVSCGVGISSNTFIVDNQIKVSEFDLPTDYNGIRKFKASGIKPIIGVAYRKGRFKTGISISQLFLFKNHEKQKSYNDSGVIDFPNTFPFIVVALKEKTDPLTNSFVYIEGEGYVQYKIMKSLNLKISVQSTLFKESDTPYTLSITKFPEAHRMDVEVLKDFHLSTTYRTFNIGLFYLISA</sequence>
<protein>
    <submittedName>
        <fullName evidence="1">Uncharacterized protein</fullName>
    </submittedName>
</protein>
<proteinExistence type="predicted"/>
<evidence type="ECO:0000313" key="2">
    <source>
        <dbReference type="Proteomes" id="UP000808337"/>
    </source>
</evidence>
<name>A0A9D7SVQ2_9BACT</name>
<comment type="caution">
    <text evidence="1">The sequence shown here is derived from an EMBL/GenBank/DDBJ whole genome shotgun (WGS) entry which is preliminary data.</text>
</comment>
<gene>
    <name evidence="1" type="ORF">IPP15_16735</name>
</gene>
<reference evidence="1 2" key="1">
    <citation type="submission" date="2020-10" db="EMBL/GenBank/DDBJ databases">
        <title>Connecting structure to function with the recovery of over 1000 high-quality activated sludge metagenome-assembled genomes encoding full-length rRNA genes using long-read sequencing.</title>
        <authorList>
            <person name="Singleton C.M."/>
            <person name="Petriglieri F."/>
            <person name="Kristensen J.M."/>
            <person name="Kirkegaard R.H."/>
            <person name="Michaelsen T.Y."/>
            <person name="Andersen M.H."/>
            <person name="Karst S.M."/>
            <person name="Dueholm M.S."/>
            <person name="Nielsen P.H."/>
            <person name="Albertsen M."/>
        </authorList>
    </citation>
    <scope>NUCLEOTIDE SEQUENCE [LARGE SCALE GENOMIC DNA]</scope>
    <source>
        <strain evidence="1">Ribe_18-Q3-R11-54_MAXAC.273</strain>
    </source>
</reference>
<dbReference type="AlphaFoldDB" id="A0A9D7SVQ2"/>
<dbReference type="Proteomes" id="UP000808337">
    <property type="component" value="Unassembled WGS sequence"/>
</dbReference>
<evidence type="ECO:0000313" key="1">
    <source>
        <dbReference type="EMBL" id="MBK9983987.1"/>
    </source>
</evidence>